<accession>A0A1V6SZZ8</accession>
<dbReference type="Proteomes" id="UP000191285">
    <property type="component" value="Unassembled WGS sequence"/>
</dbReference>
<gene>
    <name evidence="1" type="ORF">PENSTE_c015G02312</name>
</gene>
<sequence length="223" mass="25444">MTRPAAPTQMIILPIQETLLIDQPSTQEGQTWSQILGIFEDFAGFQRLNWGRHVEEPGLVYLHIVRENLHQHYTLLASSAWQQIGERLQSLGIVDLASLVVRHAMMEEFSPNNEGQRAPVTGTAIYLTPDQAGWMKTWELWTTIVAAVPGCIGVRGGWMVEPVESQPGYVVFVGWESVNIHDAYHHTKHFRQRASILREHNQGFREYGHIAFSYSVMRRQAKL</sequence>
<evidence type="ECO:0000313" key="2">
    <source>
        <dbReference type="Proteomes" id="UP000191285"/>
    </source>
</evidence>
<proteinExistence type="predicted"/>
<comment type="caution">
    <text evidence="1">The sequence shown here is derived from an EMBL/GenBank/DDBJ whole genome shotgun (WGS) entry which is preliminary data.</text>
</comment>
<dbReference type="OrthoDB" id="3830579at2759"/>
<reference evidence="2" key="1">
    <citation type="journal article" date="2017" name="Nat. Microbiol.">
        <title>Global analysis of biosynthetic gene clusters reveals vast potential of secondary metabolite production in Penicillium species.</title>
        <authorList>
            <person name="Nielsen J.C."/>
            <person name="Grijseels S."/>
            <person name="Prigent S."/>
            <person name="Ji B."/>
            <person name="Dainat J."/>
            <person name="Nielsen K.F."/>
            <person name="Frisvad J.C."/>
            <person name="Workman M."/>
            <person name="Nielsen J."/>
        </authorList>
    </citation>
    <scope>NUCLEOTIDE SEQUENCE [LARGE SCALE GENOMIC DNA]</scope>
    <source>
        <strain evidence="2">IBT 24891</strain>
    </source>
</reference>
<dbReference type="AlphaFoldDB" id="A0A1V6SZZ8"/>
<protein>
    <recommendedName>
        <fullName evidence="3">ABM domain-containing protein</fullName>
    </recommendedName>
</protein>
<organism evidence="1 2">
    <name type="scientific">Penicillium steckii</name>
    <dbReference type="NCBI Taxonomy" id="303698"/>
    <lineage>
        <taxon>Eukaryota</taxon>
        <taxon>Fungi</taxon>
        <taxon>Dikarya</taxon>
        <taxon>Ascomycota</taxon>
        <taxon>Pezizomycotina</taxon>
        <taxon>Eurotiomycetes</taxon>
        <taxon>Eurotiomycetidae</taxon>
        <taxon>Eurotiales</taxon>
        <taxon>Aspergillaceae</taxon>
        <taxon>Penicillium</taxon>
    </lineage>
</organism>
<dbReference type="SUPFAM" id="SSF54909">
    <property type="entry name" value="Dimeric alpha+beta barrel"/>
    <property type="match status" value="1"/>
</dbReference>
<dbReference type="InterPro" id="IPR011008">
    <property type="entry name" value="Dimeric_a/b-barrel"/>
</dbReference>
<keyword evidence="2" id="KW-1185">Reference proteome</keyword>
<dbReference type="EMBL" id="MLKD01000015">
    <property type="protein sequence ID" value="OQE19516.1"/>
    <property type="molecule type" value="Genomic_DNA"/>
</dbReference>
<dbReference type="Gene3D" id="3.30.70.100">
    <property type="match status" value="2"/>
</dbReference>
<evidence type="ECO:0008006" key="3">
    <source>
        <dbReference type="Google" id="ProtNLM"/>
    </source>
</evidence>
<evidence type="ECO:0000313" key="1">
    <source>
        <dbReference type="EMBL" id="OQE19516.1"/>
    </source>
</evidence>
<name>A0A1V6SZZ8_9EURO</name>